<organism evidence="1">
    <name type="scientific">mine drainage metagenome</name>
    <dbReference type="NCBI Taxonomy" id="410659"/>
    <lineage>
        <taxon>unclassified sequences</taxon>
        <taxon>metagenomes</taxon>
        <taxon>ecological metagenomes</taxon>
    </lineage>
</organism>
<gene>
    <name evidence="1" type="primary">pqqA</name>
    <name evidence="1" type="ORF">GALL_524270</name>
</gene>
<dbReference type="InterPro" id="IPR011725">
    <property type="entry name" value="PQQ_synth_PqqA"/>
</dbReference>
<dbReference type="HAMAP" id="MF_00656">
    <property type="entry name" value="PQQ_syn_PqqA"/>
    <property type="match status" value="1"/>
</dbReference>
<dbReference type="GO" id="GO:0018189">
    <property type="term" value="P:pyrroloquinoline quinone biosynthetic process"/>
    <property type="evidence" value="ECO:0007669"/>
    <property type="project" value="InterPro"/>
</dbReference>
<evidence type="ECO:0000313" key="1">
    <source>
        <dbReference type="EMBL" id="OIQ66010.1"/>
    </source>
</evidence>
<protein>
    <submittedName>
        <fullName evidence="1">Coenzyme PQQ synthesis protein A</fullName>
    </submittedName>
</protein>
<sequence>MSGRPVGSIGLPECSAGHLDHFDVIGLETFVDRADTSHARRPDGGASGGLCGAGEYDEQCHQQPGPTCGTDPVDIAHAFLRVLPPTAPCVLPEHLHILSDLTGRRMVTGAGSFNDCHIATSPNGRPTTLHIALNTCVTSELVLLLGGASDAPKSMGGSNMTWKAPKIVEVPVGMEINMYACAARK</sequence>
<dbReference type="EMBL" id="MLJW01006898">
    <property type="protein sequence ID" value="OIQ66010.1"/>
    <property type="molecule type" value="Genomic_DNA"/>
</dbReference>
<accession>A0A1J5P4G1</accession>
<dbReference type="NCBIfam" id="TIGR02107">
    <property type="entry name" value="PQQ_syn_pqqA"/>
    <property type="match status" value="1"/>
</dbReference>
<reference evidence="1" key="1">
    <citation type="submission" date="2016-10" db="EMBL/GenBank/DDBJ databases">
        <title>Sequence of Gallionella enrichment culture.</title>
        <authorList>
            <person name="Poehlein A."/>
            <person name="Muehling M."/>
            <person name="Daniel R."/>
        </authorList>
    </citation>
    <scope>NUCLEOTIDE SEQUENCE</scope>
</reference>
<proteinExistence type="inferred from homology"/>
<comment type="caution">
    <text evidence="1">The sequence shown here is derived from an EMBL/GenBank/DDBJ whole genome shotgun (WGS) entry which is preliminary data.</text>
</comment>
<name>A0A1J5P4G1_9ZZZZ</name>
<dbReference type="Pfam" id="PF08042">
    <property type="entry name" value="PqqA"/>
    <property type="match status" value="1"/>
</dbReference>
<dbReference type="AlphaFoldDB" id="A0A1J5P4G1"/>